<keyword evidence="3 6" id="KW-0812">Transmembrane</keyword>
<organism evidence="7 8">
    <name type="scientific">Arabidopsis arenosa</name>
    <name type="common">Sand rock-cress</name>
    <name type="synonym">Cardaminopsis arenosa</name>
    <dbReference type="NCBI Taxonomy" id="38785"/>
    <lineage>
        <taxon>Eukaryota</taxon>
        <taxon>Viridiplantae</taxon>
        <taxon>Streptophyta</taxon>
        <taxon>Embryophyta</taxon>
        <taxon>Tracheophyta</taxon>
        <taxon>Spermatophyta</taxon>
        <taxon>Magnoliopsida</taxon>
        <taxon>eudicotyledons</taxon>
        <taxon>Gunneridae</taxon>
        <taxon>Pentapetalae</taxon>
        <taxon>rosids</taxon>
        <taxon>malvids</taxon>
        <taxon>Brassicales</taxon>
        <taxon>Brassicaceae</taxon>
        <taxon>Camelineae</taxon>
        <taxon>Arabidopsis</taxon>
    </lineage>
</organism>
<name>A0A8S1ZVB1_ARAAE</name>
<keyword evidence="8" id="KW-1185">Reference proteome</keyword>
<sequence length="198" mass="22084">MAMTIEGNQSPLFQLYHFSTKSNQIHVDFPLLLLSLAPYLYYPGFWVLKCSNSLIVCYFLLIFRCGFLLECSNLCLGTVLAGLAFMFSSSILLQILACAIYGNWWPMLSALMYVVVPMPCMFFGGGSTQFLTSRDGGGWIDAAKFLTGASTVGSLAIPIILRHAHMIETGAMLIEFTSFFIFICTVMCFHRASLDDDW</sequence>
<feature type="transmembrane region" description="Helical" evidence="6">
    <location>
        <begin position="110"/>
        <end position="131"/>
    </location>
</feature>
<proteinExistence type="inferred from homology"/>
<evidence type="ECO:0000256" key="3">
    <source>
        <dbReference type="ARBA" id="ARBA00022692"/>
    </source>
</evidence>
<dbReference type="GO" id="GO:0032511">
    <property type="term" value="P:late endosome to vacuole transport via multivesicular body sorting pathway"/>
    <property type="evidence" value="ECO:0007669"/>
    <property type="project" value="TreeGrafter"/>
</dbReference>
<dbReference type="GO" id="GO:0005768">
    <property type="term" value="C:endosome"/>
    <property type="evidence" value="ECO:0007669"/>
    <property type="project" value="TreeGrafter"/>
</dbReference>
<dbReference type="EMBL" id="LR999453">
    <property type="protein sequence ID" value="CAE5966889.1"/>
    <property type="molecule type" value="Genomic_DNA"/>
</dbReference>
<comment type="similarity">
    <text evidence="2">Belongs to the OB-RGRP/VPS55 family.</text>
</comment>
<reference evidence="7" key="1">
    <citation type="submission" date="2021-01" db="EMBL/GenBank/DDBJ databases">
        <authorList>
            <person name="Bezrukov I."/>
        </authorList>
    </citation>
    <scope>NUCLEOTIDE SEQUENCE</scope>
</reference>
<dbReference type="InterPro" id="IPR007262">
    <property type="entry name" value="Vps55/LEPROT"/>
</dbReference>
<dbReference type="AlphaFoldDB" id="A0A8S1ZVB1"/>
<evidence type="ECO:0000256" key="2">
    <source>
        <dbReference type="ARBA" id="ARBA00005645"/>
    </source>
</evidence>
<evidence type="ECO:0000313" key="7">
    <source>
        <dbReference type="EMBL" id="CAE5966889.1"/>
    </source>
</evidence>
<feature type="transmembrane region" description="Helical" evidence="6">
    <location>
        <begin position="143"/>
        <end position="164"/>
    </location>
</feature>
<evidence type="ECO:0000256" key="5">
    <source>
        <dbReference type="ARBA" id="ARBA00023136"/>
    </source>
</evidence>
<comment type="subcellular location">
    <subcellularLocation>
        <location evidence="1">Membrane</location>
        <topology evidence="1">Multi-pass membrane protein</topology>
    </subcellularLocation>
</comment>
<feature type="transmembrane region" description="Helical" evidence="6">
    <location>
        <begin position="39"/>
        <end position="62"/>
    </location>
</feature>
<dbReference type="Proteomes" id="UP000682877">
    <property type="component" value="Chromosome 3"/>
</dbReference>
<keyword evidence="5 6" id="KW-0472">Membrane</keyword>
<protein>
    <recommendedName>
        <fullName evidence="9">Vacuolar protein sorting-associated protein 55 homolog</fullName>
    </recommendedName>
</protein>
<feature type="transmembrane region" description="Helical" evidence="6">
    <location>
        <begin position="74"/>
        <end position="104"/>
    </location>
</feature>
<feature type="transmembrane region" description="Helical" evidence="6">
    <location>
        <begin position="170"/>
        <end position="189"/>
    </location>
</feature>
<evidence type="ECO:0000256" key="4">
    <source>
        <dbReference type="ARBA" id="ARBA00022989"/>
    </source>
</evidence>
<dbReference type="GO" id="GO:0016020">
    <property type="term" value="C:membrane"/>
    <property type="evidence" value="ECO:0007669"/>
    <property type="project" value="UniProtKB-SubCell"/>
</dbReference>
<evidence type="ECO:0008006" key="9">
    <source>
        <dbReference type="Google" id="ProtNLM"/>
    </source>
</evidence>
<evidence type="ECO:0000256" key="6">
    <source>
        <dbReference type="SAM" id="Phobius"/>
    </source>
</evidence>
<evidence type="ECO:0000313" key="8">
    <source>
        <dbReference type="Proteomes" id="UP000682877"/>
    </source>
</evidence>
<dbReference type="PANTHER" id="PTHR12050">
    <property type="entry name" value="LEPTIN RECEPTOR-RELATED"/>
    <property type="match status" value="1"/>
</dbReference>
<dbReference type="Pfam" id="PF04133">
    <property type="entry name" value="Vps55"/>
    <property type="match status" value="1"/>
</dbReference>
<evidence type="ECO:0000256" key="1">
    <source>
        <dbReference type="ARBA" id="ARBA00004141"/>
    </source>
</evidence>
<accession>A0A8S1ZVB1</accession>
<dbReference type="PANTHER" id="PTHR12050:SF0">
    <property type="entry name" value="RH04491P"/>
    <property type="match status" value="1"/>
</dbReference>
<keyword evidence="4 6" id="KW-1133">Transmembrane helix</keyword>
<gene>
    <name evidence="7" type="ORF">AARE701A_LOCUS6907</name>
</gene>